<keyword evidence="1" id="KW-0472">Membrane</keyword>
<protein>
    <submittedName>
        <fullName evidence="2">Uncharacterized protein</fullName>
    </submittedName>
</protein>
<dbReference type="EMBL" id="JAGYWB010000019">
    <property type="protein sequence ID" value="KAI0488222.1"/>
    <property type="molecule type" value="Genomic_DNA"/>
</dbReference>
<keyword evidence="1" id="KW-1133">Transmembrane helix</keyword>
<proteinExistence type="predicted"/>
<feature type="transmembrane region" description="Helical" evidence="1">
    <location>
        <begin position="46"/>
        <end position="66"/>
    </location>
</feature>
<gene>
    <name evidence="2" type="ORF">KFK09_028049</name>
</gene>
<reference evidence="2" key="1">
    <citation type="journal article" date="2022" name="Front. Genet.">
        <title>Chromosome-Scale Assembly of the Dendrobium nobile Genome Provides Insights Into the Molecular Mechanism of the Biosynthesis of the Medicinal Active Ingredient of Dendrobium.</title>
        <authorList>
            <person name="Xu Q."/>
            <person name="Niu S.-C."/>
            <person name="Li K.-L."/>
            <person name="Zheng P.-J."/>
            <person name="Zhang X.-J."/>
            <person name="Jia Y."/>
            <person name="Liu Y."/>
            <person name="Niu Y.-X."/>
            <person name="Yu L.-H."/>
            <person name="Chen D.-F."/>
            <person name="Zhang G.-Q."/>
        </authorList>
    </citation>
    <scope>NUCLEOTIDE SEQUENCE</scope>
    <source>
        <tissue evidence="2">Leaf</tissue>
    </source>
</reference>
<evidence type="ECO:0000313" key="2">
    <source>
        <dbReference type="EMBL" id="KAI0488222.1"/>
    </source>
</evidence>
<comment type="caution">
    <text evidence="2">The sequence shown here is derived from an EMBL/GenBank/DDBJ whole genome shotgun (WGS) entry which is preliminary data.</text>
</comment>
<evidence type="ECO:0000256" key="1">
    <source>
        <dbReference type="SAM" id="Phobius"/>
    </source>
</evidence>
<accession>A0A8T3A2C2</accession>
<name>A0A8T3A2C2_DENNO</name>
<dbReference type="Proteomes" id="UP000829196">
    <property type="component" value="Unassembled WGS sequence"/>
</dbReference>
<organism evidence="2 3">
    <name type="scientific">Dendrobium nobile</name>
    <name type="common">Orchid</name>
    <dbReference type="NCBI Taxonomy" id="94219"/>
    <lineage>
        <taxon>Eukaryota</taxon>
        <taxon>Viridiplantae</taxon>
        <taxon>Streptophyta</taxon>
        <taxon>Embryophyta</taxon>
        <taxon>Tracheophyta</taxon>
        <taxon>Spermatophyta</taxon>
        <taxon>Magnoliopsida</taxon>
        <taxon>Liliopsida</taxon>
        <taxon>Asparagales</taxon>
        <taxon>Orchidaceae</taxon>
        <taxon>Epidendroideae</taxon>
        <taxon>Malaxideae</taxon>
        <taxon>Dendrobiinae</taxon>
        <taxon>Dendrobium</taxon>
    </lineage>
</organism>
<sequence length="68" mass="7819">MHVRFLFFDKIRIFTAHFCSSSSSSLWNISVHEANHGVYHSSHINIIILISPNCLALSLGFLFWNLDL</sequence>
<keyword evidence="1" id="KW-0812">Transmembrane</keyword>
<evidence type="ECO:0000313" key="3">
    <source>
        <dbReference type="Proteomes" id="UP000829196"/>
    </source>
</evidence>
<keyword evidence="3" id="KW-1185">Reference proteome</keyword>
<dbReference type="AlphaFoldDB" id="A0A8T3A2C2"/>